<organism evidence="2 3">
    <name type="scientific">Methyloceanibacter caenitepidi</name>
    <dbReference type="NCBI Taxonomy" id="1384459"/>
    <lineage>
        <taxon>Bacteria</taxon>
        <taxon>Pseudomonadati</taxon>
        <taxon>Pseudomonadota</taxon>
        <taxon>Alphaproteobacteria</taxon>
        <taxon>Hyphomicrobiales</taxon>
        <taxon>Hyphomicrobiaceae</taxon>
        <taxon>Methyloceanibacter</taxon>
    </lineage>
</organism>
<dbReference type="EMBL" id="AP014648">
    <property type="protein sequence ID" value="BAQ15557.1"/>
    <property type="molecule type" value="Genomic_DNA"/>
</dbReference>
<evidence type="ECO:0000313" key="3">
    <source>
        <dbReference type="Proteomes" id="UP000031643"/>
    </source>
</evidence>
<evidence type="ECO:0000256" key="1">
    <source>
        <dbReference type="SAM" id="MobiDB-lite"/>
    </source>
</evidence>
<keyword evidence="3" id="KW-1185">Reference proteome</keyword>
<dbReference type="HOGENOM" id="CLU_1064801_0_0_5"/>
<name>A0A0A8JYY8_9HYPH</name>
<feature type="compositionally biased region" description="Low complexity" evidence="1">
    <location>
        <begin position="1"/>
        <end position="37"/>
    </location>
</feature>
<dbReference type="KEGG" id="mcg:GL4_0086"/>
<evidence type="ECO:0000313" key="2">
    <source>
        <dbReference type="EMBL" id="BAQ15557.1"/>
    </source>
</evidence>
<accession>A0A0A8JYY8</accession>
<dbReference type="Proteomes" id="UP000031643">
    <property type="component" value="Chromosome"/>
</dbReference>
<protein>
    <submittedName>
        <fullName evidence="2">Uncharacterized protein</fullName>
    </submittedName>
</protein>
<feature type="region of interest" description="Disordered" evidence="1">
    <location>
        <begin position="1"/>
        <end position="88"/>
    </location>
</feature>
<sequence>MLLAAPAAWAADEPDAAEAAPSASDNTAETGAAAGTESDNAGDRADAPDPEATETVPEDETAVPDAPVLGPQVSSKVELTPEEKAEKEARKACKIEICDIIATREPMGEDIACDIKKTWRAESLTKMLGDQFSWPWGRAVCQSKLNLSRADLAGAMLEPNATIKMEKFAVSCELHTGEGEPYVVEAELSPEVTFKNGKAVSASINWGDVSAPLMIYPVLYAGTGLDNSSNLLGSEVVEMVNEFTYKKCAEVKDELPGRRVN</sequence>
<feature type="compositionally biased region" description="Basic and acidic residues" evidence="1">
    <location>
        <begin position="79"/>
        <end position="88"/>
    </location>
</feature>
<gene>
    <name evidence="2" type="ORF">GL4_0086</name>
</gene>
<feature type="compositionally biased region" description="Acidic residues" evidence="1">
    <location>
        <begin position="48"/>
        <end position="62"/>
    </location>
</feature>
<reference evidence="2 3" key="1">
    <citation type="submission" date="2014-09" db="EMBL/GenBank/DDBJ databases">
        <title>Genome sequencing of Methyloceanibacter caenitepidi Gela4.</title>
        <authorList>
            <person name="Takeuchi M."/>
            <person name="Susumu S."/>
            <person name="Kamagata Y."/>
            <person name="Oshima K."/>
            <person name="Hattori M."/>
            <person name="Iwasaki W."/>
        </authorList>
    </citation>
    <scope>NUCLEOTIDE SEQUENCE [LARGE SCALE GENOMIC DNA]</scope>
    <source>
        <strain evidence="2 3">Gela4</strain>
    </source>
</reference>
<proteinExistence type="predicted"/>
<dbReference type="STRING" id="1384459.GL4_0086"/>
<dbReference type="AlphaFoldDB" id="A0A0A8JYY8"/>